<feature type="region of interest" description="Disordered" evidence="1">
    <location>
        <begin position="429"/>
        <end position="495"/>
    </location>
</feature>
<feature type="compositionally biased region" description="Pro residues" evidence="1">
    <location>
        <begin position="479"/>
        <end position="489"/>
    </location>
</feature>
<evidence type="ECO:0000313" key="2">
    <source>
        <dbReference type="EMBL" id="NMH99697.1"/>
    </source>
</evidence>
<dbReference type="Gene3D" id="3.90.176.10">
    <property type="entry name" value="Toxin ADP-ribosyltransferase, Chain A, domain 1"/>
    <property type="match status" value="1"/>
</dbReference>
<accession>A0ABX1SFX5</accession>
<protein>
    <recommendedName>
        <fullName evidence="4">ADP-ribosyltransferase exoenzyme</fullName>
    </recommendedName>
</protein>
<proteinExistence type="predicted"/>
<keyword evidence="3" id="KW-1185">Reference proteome</keyword>
<evidence type="ECO:0000256" key="1">
    <source>
        <dbReference type="SAM" id="MobiDB-lite"/>
    </source>
</evidence>
<feature type="region of interest" description="Disordered" evidence="1">
    <location>
        <begin position="793"/>
        <end position="854"/>
    </location>
</feature>
<evidence type="ECO:0000313" key="3">
    <source>
        <dbReference type="Proteomes" id="UP000820669"/>
    </source>
</evidence>
<evidence type="ECO:0008006" key="4">
    <source>
        <dbReference type="Google" id="ProtNLM"/>
    </source>
</evidence>
<reference evidence="2 3" key="1">
    <citation type="submission" date="2020-04" db="EMBL/GenBank/DDBJ databases">
        <authorList>
            <person name="Klaysubun C."/>
            <person name="Duangmal K."/>
            <person name="Lipun K."/>
        </authorList>
    </citation>
    <scope>NUCLEOTIDE SEQUENCE [LARGE SCALE GENOMIC DNA]</scope>
    <source>
        <strain evidence="2 3">K10HN5</strain>
    </source>
</reference>
<feature type="compositionally biased region" description="Low complexity" evidence="1">
    <location>
        <begin position="820"/>
        <end position="846"/>
    </location>
</feature>
<feature type="compositionally biased region" description="Low complexity" evidence="1">
    <location>
        <begin position="442"/>
        <end position="478"/>
    </location>
</feature>
<organism evidence="2 3">
    <name type="scientific">Pseudonocardia acidicola</name>
    <dbReference type="NCBI Taxonomy" id="2724939"/>
    <lineage>
        <taxon>Bacteria</taxon>
        <taxon>Bacillati</taxon>
        <taxon>Actinomycetota</taxon>
        <taxon>Actinomycetes</taxon>
        <taxon>Pseudonocardiales</taxon>
        <taxon>Pseudonocardiaceae</taxon>
        <taxon>Pseudonocardia</taxon>
    </lineage>
</organism>
<dbReference type="RefSeq" id="WP_169383171.1">
    <property type="nucleotide sequence ID" value="NZ_JAAXLA010000040.1"/>
</dbReference>
<sequence>MTSAVPRPGRSHAGVLRSRPADDARLVCTEVGRALLLHRPGPVDPYAQRLAGGVAADPEHTVVVLDLAPGASPAAWSATARLLGPRPGGFRLVFTGNGPAGATTRAAQWLADRLGRTVITHDGAVVPVGDAGLFVPAATGSGWVRFRPGAAPQPESHRFPRPAWDPLPVNTTAPAGSSVVEPLPGGVWVRRVHPDPGHARHRNALVTALVVQHEVLTVVLGCPGAPPLSLADMATVWGDLPPATRAAARFVEFGPVACAPGTSTGQALADLLGEPVTFYTGLPSLSAPDIVGADGPLPRAVLPDGRPGWHPYAGQLRFSPGAAGAPPRLVAHRRPVPDVPEIAPGRYAVAPDTVLEVVTAGLWVRPPEDPADADAVRSAPLRADRLSVVYEAGSPEVARRMHRVAVDTVGKLEPSARRHSRILAVGQERATVPAAPSPGPAAAPGADSTAAPSAGTAASGTDAAAPVIGAATASGRAPRPSPRPAPGPAARPDGLRLETAEPDLAASGPATAPPTVAAVAAASGPVPPGGPAVASAPPRPAPVYPIVTPASPARRAGEEAAAPVPAVEPAATPVAPDPAPGLQPIPNPIQALQPTPGPAACVCPPAEGIARERAWLRRSFAAEYDADAGAVSALLSRVPGLRAGADAADVLVDLVALRLYLRRDDEALADVIRAARPGPHVPLGRCAAAGLSRLPSYRGATQVVVPGAAGLADLYRRHPVVTEWAFLAARRGGRPSRPGDLEVRIWSSSARRTPLLDDRVPDRVVFAPGTAFRVLAVRDGAAPVVLLRELPAGEDTGAPDRSPFDDIAEAGLDRAAEQWPAPGSAPADAVPGPAGAPGVLVPAAAPIERSEGER</sequence>
<dbReference type="EMBL" id="JAAXLA010000040">
    <property type="protein sequence ID" value="NMH99697.1"/>
    <property type="molecule type" value="Genomic_DNA"/>
</dbReference>
<dbReference type="Proteomes" id="UP000820669">
    <property type="component" value="Unassembled WGS sequence"/>
</dbReference>
<comment type="caution">
    <text evidence="2">The sequence shown here is derived from an EMBL/GenBank/DDBJ whole genome shotgun (WGS) entry which is preliminary data.</text>
</comment>
<gene>
    <name evidence="2" type="ORF">HF526_20600</name>
</gene>
<name>A0ABX1SFX5_9PSEU</name>